<keyword evidence="3" id="KW-1185">Reference proteome</keyword>
<evidence type="ECO:0000313" key="2">
    <source>
        <dbReference type="EMBL" id="PIO60966.1"/>
    </source>
</evidence>
<feature type="non-terminal residue" evidence="2">
    <location>
        <position position="1"/>
    </location>
</feature>
<dbReference type="AlphaFoldDB" id="A0A2G9TSH8"/>
<sequence>LFLQDLDQLDKSRKVVARPADLPRTRVEDDVFLDREPLPLDTDAIAPGPKQAQEEKGHTSFSSSANGMSPSGARDGEAKLKTSDRPLSAFTMTAAEAKSDIPHAKPMLEGNNELSRGSEKRPPSPFRLIRRLQRQEQPDPTTRRALHTGGRILQKDSRTTPEPIPLPTLIPTMDRLPGRLQNNPFRSFDISKPTVIALPIPPFIEEEFEGRE</sequence>
<reference evidence="2 3" key="1">
    <citation type="submission" date="2015-09" db="EMBL/GenBank/DDBJ databases">
        <title>Draft genome of the parasitic nematode Teladorsagia circumcincta isolate WARC Sus (inbred).</title>
        <authorList>
            <person name="Mitreva M."/>
        </authorList>
    </citation>
    <scope>NUCLEOTIDE SEQUENCE [LARGE SCALE GENOMIC DNA]</scope>
    <source>
        <strain evidence="2 3">S</strain>
    </source>
</reference>
<proteinExistence type="predicted"/>
<protein>
    <submittedName>
        <fullName evidence="2">Uncharacterized protein</fullName>
    </submittedName>
</protein>
<name>A0A2G9TSH8_TELCI</name>
<gene>
    <name evidence="2" type="ORF">TELCIR_17525</name>
</gene>
<evidence type="ECO:0000256" key="1">
    <source>
        <dbReference type="SAM" id="MobiDB-lite"/>
    </source>
</evidence>
<accession>A0A2G9TSH8</accession>
<organism evidence="2 3">
    <name type="scientific">Teladorsagia circumcincta</name>
    <name type="common">Brown stomach worm</name>
    <name type="synonym">Ostertagia circumcincta</name>
    <dbReference type="NCBI Taxonomy" id="45464"/>
    <lineage>
        <taxon>Eukaryota</taxon>
        <taxon>Metazoa</taxon>
        <taxon>Ecdysozoa</taxon>
        <taxon>Nematoda</taxon>
        <taxon>Chromadorea</taxon>
        <taxon>Rhabditida</taxon>
        <taxon>Rhabditina</taxon>
        <taxon>Rhabditomorpha</taxon>
        <taxon>Strongyloidea</taxon>
        <taxon>Trichostrongylidae</taxon>
        <taxon>Teladorsagia</taxon>
    </lineage>
</organism>
<feature type="compositionally biased region" description="Basic and acidic residues" evidence="1">
    <location>
        <begin position="21"/>
        <end position="38"/>
    </location>
</feature>
<feature type="compositionally biased region" description="Basic and acidic residues" evidence="1">
    <location>
        <begin position="74"/>
        <end position="84"/>
    </location>
</feature>
<evidence type="ECO:0000313" key="3">
    <source>
        <dbReference type="Proteomes" id="UP000230423"/>
    </source>
</evidence>
<dbReference type="Proteomes" id="UP000230423">
    <property type="component" value="Unassembled WGS sequence"/>
</dbReference>
<dbReference type="OrthoDB" id="5870726at2759"/>
<dbReference type="EMBL" id="KZ354461">
    <property type="protein sequence ID" value="PIO60966.1"/>
    <property type="molecule type" value="Genomic_DNA"/>
</dbReference>
<feature type="compositionally biased region" description="Polar residues" evidence="1">
    <location>
        <begin position="59"/>
        <end position="69"/>
    </location>
</feature>
<feature type="region of interest" description="Disordered" evidence="1">
    <location>
        <begin position="17"/>
        <end position="177"/>
    </location>
</feature>